<evidence type="ECO:0000256" key="4">
    <source>
        <dbReference type="ARBA" id="ARBA00023163"/>
    </source>
</evidence>
<keyword evidence="8" id="KW-1185">Reference proteome</keyword>
<evidence type="ECO:0000256" key="2">
    <source>
        <dbReference type="ARBA" id="ARBA00023015"/>
    </source>
</evidence>
<feature type="compositionally biased region" description="Basic and acidic residues" evidence="6">
    <location>
        <begin position="74"/>
        <end position="91"/>
    </location>
</feature>
<evidence type="ECO:0000256" key="1">
    <source>
        <dbReference type="ARBA" id="ARBA00004123"/>
    </source>
</evidence>
<evidence type="ECO:0000313" key="7">
    <source>
        <dbReference type="EMBL" id="KAK3376221.1"/>
    </source>
</evidence>
<feature type="region of interest" description="Disordered" evidence="6">
    <location>
        <begin position="31"/>
        <end position="56"/>
    </location>
</feature>
<protein>
    <recommendedName>
        <fullName evidence="9">Transcription factor domain-containing protein</fullName>
    </recommendedName>
</protein>
<dbReference type="GO" id="GO:0005634">
    <property type="term" value="C:nucleus"/>
    <property type="evidence" value="ECO:0007669"/>
    <property type="project" value="UniProtKB-SubCell"/>
</dbReference>
<dbReference type="PANTHER" id="PTHR31845:SF32">
    <property type="entry name" value="MISCELLANEOUS ZN(II)2CYS6 TRANSCRIPTION FACTOR (EUROFUNG)-RELATED"/>
    <property type="match status" value="1"/>
</dbReference>
<dbReference type="PANTHER" id="PTHR31845">
    <property type="entry name" value="FINGER DOMAIN PROTEIN, PUTATIVE-RELATED"/>
    <property type="match status" value="1"/>
</dbReference>
<dbReference type="EMBL" id="JAULSN010000003">
    <property type="protein sequence ID" value="KAK3376221.1"/>
    <property type="molecule type" value="Genomic_DNA"/>
</dbReference>
<sequence>MHPPKPPPARHKECGKRGAVLTLGAARCHRLGKDCTSTRPAPRRPPRRQTQQDVSWRAARLEEKLDDLVSFLRTQRDSVPKDSRELDNHDGTDEESNSNSGEDDDELELDTPNTSAPSSSAPATAAYTPEKDKGGPSPAPAAGQVDQEWSFPNEPPPAEAKECLKQFRADTIPFFPYLDLPPYVTAQQMRIYYPFLWLNIMATASVSPRRRFALAEQAKNIIIQKVVVERQKSVDLLLGLITFLSWSVQRHSASLSRAFPHAFIVTYSLACLARSYLYPGAKPYTALFSQLAVTLVCDLELHRPSRPQHACNTAKEDVDGGNSFLLPEHSSTRPTLLERRAVLGAYVLTSTISNIFKRADGLRWSPWLDECLNHLAERGSGTVDQDEILIAQVRVQLVIDQLYSAPMPMMSAGLPPTQYVSCLQARLREITARQAANAATANNPMMLMLVSFAELLIYEPLLSKAPGSTTNAASWNDPSMSRFEVYHGALVAIKGWLDTFMSTPVVLFRSMTLSSYHQLVSVLACLFKLYTLQDAAWDKGFARKTVDLLATCDAVIGVFSRLKAAPAIISREFGEDDAFSWGLTVLQRMKDRWQVQLAEGGGGGSNGLGSGVAAQDPVMMDYAAVTAAQSQGVMASMGYMGNIYDGTALFADAFTTSWE</sequence>
<evidence type="ECO:0000256" key="6">
    <source>
        <dbReference type="SAM" id="MobiDB-lite"/>
    </source>
</evidence>
<keyword evidence="5" id="KW-0539">Nucleus</keyword>
<evidence type="ECO:0008006" key="9">
    <source>
        <dbReference type="Google" id="ProtNLM"/>
    </source>
</evidence>
<keyword evidence="2" id="KW-0805">Transcription regulation</keyword>
<name>A0AAE0KGQ8_9PEZI</name>
<dbReference type="InterPro" id="IPR051089">
    <property type="entry name" value="prtT"/>
</dbReference>
<dbReference type="Proteomes" id="UP001287356">
    <property type="component" value="Unassembled WGS sequence"/>
</dbReference>
<accession>A0AAE0KGQ8</accession>
<gene>
    <name evidence="7" type="ORF">B0T24DRAFT_216717</name>
</gene>
<proteinExistence type="predicted"/>
<organism evidence="7 8">
    <name type="scientific">Lasiosphaeria ovina</name>
    <dbReference type="NCBI Taxonomy" id="92902"/>
    <lineage>
        <taxon>Eukaryota</taxon>
        <taxon>Fungi</taxon>
        <taxon>Dikarya</taxon>
        <taxon>Ascomycota</taxon>
        <taxon>Pezizomycotina</taxon>
        <taxon>Sordariomycetes</taxon>
        <taxon>Sordariomycetidae</taxon>
        <taxon>Sordariales</taxon>
        <taxon>Lasiosphaeriaceae</taxon>
        <taxon>Lasiosphaeria</taxon>
    </lineage>
</organism>
<comment type="caution">
    <text evidence="7">The sequence shown here is derived from an EMBL/GenBank/DDBJ whole genome shotgun (WGS) entry which is preliminary data.</text>
</comment>
<reference evidence="7" key="2">
    <citation type="submission" date="2023-06" db="EMBL/GenBank/DDBJ databases">
        <authorList>
            <consortium name="Lawrence Berkeley National Laboratory"/>
            <person name="Haridas S."/>
            <person name="Hensen N."/>
            <person name="Bonometti L."/>
            <person name="Westerberg I."/>
            <person name="Brannstrom I.O."/>
            <person name="Guillou S."/>
            <person name="Cros-Aarteil S."/>
            <person name="Calhoun S."/>
            <person name="Kuo A."/>
            <person name="Mondo S."/>
            <person name="Pangilinan J."/>
            <person name="Riley R."/>
            <person name="Labutti K."/>
            <person name="Andreopoulos B."/>
            <person name="Lipzen A."/>
            <person name="Chen C."/>
            <person name="Yanf M."/>
            <person name="Daum C."/>
            <person name="Ng V."/>
            <person name="Clum A."/>
            <person name="Steindorff A."/>
            <person name="Ohm R."/>
            <person name="Martin F."/>
            <person name="Silar P."/>
            <person name="Natvig D."/>
            <person name="Lalanne C."/>
            <person name="Gautier V."/>
            <person name="Ament-Velasquez S.L."/>
            <person name="Kruys A."/>
            <person name="Hutchinson M.I."/>
            <person name="Powell A.J."/>
            <person name="Barry K."/>
            <person name="Miller A.N."/>
            <person name="Grigoriev I.V."/>
            <person name="Debuchy R."/>
            <person name="Gladieux P."/>
            <person name="Thoren M.H."/>
            <person name="Johannesson H."/>
        </authorList>
    </citation>
    <scope>NUCLEOTIDE SEQUENCE</scope>
    <source>
        <strain evidence="7">CBS 958.72</strain>
    </source>
</reference>
<dbReference type="GO" id="GO:0000976">
    <property type="term" value="F:transcription cis-regulatory region binding"/>
    <property type="evidence" value="ECO:0007669"/>
    <property type="project" value="TreeGrafter"/>
</dbReference>
<feature type="compositionally biased region" description="Low complexity" evidence="6">
    <location>
        <begin position="111"/>
        <end position="128"/>
    </location>
</feature>
<evidence type="ECO:0000256" key="3">
    <source>
        <dbReference type="ARBA" id="ARBA00023125"/>
    </source>
</evidence>
<keyword evidence="4" id="KW-0804">Transcription</keyword>
<evidence type="ECO:0000313" key="8">
    <source>
        <dbReference type="Proteomes" id="UP001287356"/>
    </source>
</evidence>
<feature type="compositionally biased region" description="Acidic residues" evidence="6">
    <location>
        <begin position="92"/>
        <end position="109"/>
    </location>
</feature>
<evidence type="ECO:0000256" key="5">
    <source>
        <dbReference type="ARBA" id="ARBA00023242"/>
    </source>
</evidence>
<keyword evidence="3" id="KW-0238">DNA-binding</keyword>
<dbReference type="GO" id="GO:0000981">
    <property type="term" value="F:DNA-binding transcription factor activity, RNA polymerase II-specific"/>
    <property type="evidence" value="ECO:0007669"/>
    <property type="project" value="TreeGrafter"/>
</dbReference>
<comment type="subcellular location">
    <subcellularLocation>
        <location evidence="1">Nucleus</location>
    </subcellularLocation>
</comment>
<feature type="region of interest" description="Disordered" evidence="6">
    <location>
        <begin position="71"/>
        <end position="158"/>
    </location>
</feature>
<reference evidence="7" key="1">
    <citation type="journal article" date="2023" name="Mol. Phylogenet. Evol.">
        <title>Genome-scale phylogeny and comparative genomics of the fungal order Sordariales.</title>
        <authorList>
            <person name="Hensen N."/>
            <person name="Bonometti L."/>
            <person name="Westerberg I."/>
            <person name="Brannstrom I.O."/>
            <person name="Guillou S."/>
            <person name="Cros-Aarteil S."/>
            <person name="Calhoun S."/>
            <person name="Haridas S."/>
            <person name="Kuo A."/>
            <person name="Mondo S."/>
            <person name="Pangilinan J."/>
            <person name="Riley R."/>
            <person name="LaButti K."/>
            <person name="Andreopoulos B."/>
            <person name="Lipzen A."/>
            <person name="Chen C."/>
            <person name="Yan M."/>
            <person name="Daum C."/>
            <person name="Ng V."/>
            <person name="Clum A."/>
            <person name="Steindorff A."/>
            <person name="Ohm R.A."/>
            <person name="Martin F."/>
            <person name="Silar P."/>
            <person name="Natvig D.O."/>
            <person name="Lalanne C."/>
            <person name="Gautier V."/>
            <person name="Ament-Velasquez S.L."/>
            <person name="Kruys A."/>
            <person name="Hutchinson M.I."/>
            <person name="Powell A.J."/>
            <person name="Barry K."/>
            <person name="Miller A.N."/>
            <person name="Grigoriev I.V."/>
            <person name="Debuchy R."/>
            <person name="Gladieux P."/>
            <person name="Hiltunen Thoren M."/>
            <person name="Johannesson H."/>
        </authorList>
    </citation>
    <scope>NUCLEOTIDE SEQUENCE</scope>
    <source>
        <strain evidence="7">CBS 958.72</strain>
    </source>
</reference>
<dbReference type="AlphaFoldDB" id="A0AAE0KGQ8"/>